<proteinExistence type="predicted"/>
<gene>
    <name evidence="2" type="ORF">GM612_06230</name>
</gene>
<dbReference type="Gene3D" id="3.40.50.720">
    <property type="entry name" value="NAD(P)-binding Rossmann-like Domain"/>
    <property type="match status" value="1"/>
</dbReference>
<dbReference type="Pfam" id="PF13460">
    <property type="entry name" value="NAD_binding_10"/>
    <property type="match status" value="1"/>
</dbReference>
<evidence type="ECO:0000259" key="1">
    <source>
        <dbReference type="Pfam" id="PF13460"/>
    </source>
</evidence>
<feature type="domain" description="NAD(P)-binding" evidence="1">
    <location>
        <begin position="9"/>
        <end position="190"/>
    </location>
</feature>
<dbReference type="InterPro" id="IPR051606">
    <property type="entry name" value="Polyketide_Oxido-like"/>
</dbReference>
<dbReference type="AlphaFoldDB" id="A0A7X3C380"/>
<dbReference type="GO" id="GO:0004074">
    <property type="term" value="F:biliverdin reductase [NAD(P)H] activity"/>
    <property type="evidence" value="ECO:0007669"/>
    <property type="project" value="TreeGrafter"/>
</dbReference>
<reference evidence="2 3" key="1">
    <citation type="submission" date="2019-11" db="EMBL/GenBank/DDBJ databases">
        <title>Lactobacillus sp. nov. CRM56-3, isolated from fermented tea leaves.</title>
        <authorList>
            <person name="Phuengjayaem S."/>
            <person name="Tanasupawat S."/>
        </authorList>
    </citation>
    <scope>NUCLEOTIDE SEQUENCE [LARGE SCALE GENOMIC DNA]</scope>
    <source>
        <strain evidence="2 3">CRM56-3</strain>
    </source>
</reference>
<accession>A0A7X3C380</accession>
<evidence type="ECO:0000313" key="3">
    <source>
        <dbReference type="Proteomes" id="UP000466388"/>
    </source>
</evidence>
<dbReference type="RefSeq" id="WP_155431523.1">
    <property type="nucleotide sequence ID" value="NZ_WNJO01000006.1"/>
</dbReference>
<comment type="caution">
    <text evidence="2">The sequence shown here is derived from an EMBL/GenBank/DDBJ whole genome shotgun (WGS) entry which is preliminary data.</text>
</comment>
<organism evidence="2 3">
    <name type="scientific">Secundilactobacillus folii</name>
    <dbReference type="NCBI Taxonomy" id="2678357"/>
    <lineage>
        <taxon>Bacteria</taxon>
        <taxon>Bacillati</taxon>
        <taxon>Bacillota</taxon>
        <taxon>Bacilli</taxon>
        <taxon>Lactobacillales</taxon>
        <taxon>Lactobacillaceae</taxon>
        <taxon>Secundilactobacillus</taxon>
    </lineage>
</organism>
<dbReference type="PANTHER" id="PTHR43355">
    <property type="entry name" value="FLAVIN REDUCTASE (NADPH)"/>
    <property type="match status" value="1"/>
</dbReference>
<dbReference type="Proteomes" id="UP000466388">
    <property type="component" value="Unassembled WGS sequence"/>
</dbReference>
<sequence>MSEHILLLGASGTAGEAIRQALLKQTDAQLTLVSRHANRLNPTPNRETLAQLDVNDHGALTSAMKGQTIVVSALSAENNRTDLGVLAQSVVTAMEDCHLSRLIFMVAMGIYNEIPAAVGAQDNVENNPSQEHNLIAANVVTASNLNYTLLRPGFLTTGNSDPVITPKGTAVTGNRTSLTSLGHVVVSLVTGKLTASRGSLGINEK</sequence>
<keyword evidence="3" id="KW-1185">Reference proteome</keyword>
<dbReference type="PANTHER" id="PTHR43355:SF2">
    <property type="entry name" value="FLAVIN REDUCTASE (NADPH)"/>
    <property type="match status" value="1"/>
</dbReference>
<dbReference type="GO" id="GO:0042602">
    <property type="term" value="F:riboflavin reductase (NADPH) activity"/>
    <property type="evidence" value="ECO:0007669"/>
    <property type="project" value="TreeGrafter"/>
</dbReference>
<name>A0A7X3C380_9LACO</name>
<dbReference type="EMBL" id="WNJO01000006">
    <property type="protein sequence ID" value="MTV82247.1"/>
    <property type="molecule type" value="Genomic_DNA"/>
</dbReference>
<evidence type="ECO:0000313" key="2">
    <source>
        <dbReference type="EMBL" id="MTV82247.1"/>
    </source>
</evidence>
<dbReference type="SUPFAM" id="SSF51735">
    <property type="entry name" value="NAD(P)-binding Rossmann-fold domains"/>
    <property type="match status" value="1"/>
</dbReference>
<protein>
    <submittedName>
        <fullName evidence="2">NAD(P)H-binding protein</fullName>
    </submittedName>
</protein>
<dbReference type="InterPro" id="IPR016040">
    <property type="entry name" value="NAD(P)-bd_dom"/>
</dbReference>
<dbReference type="InterPro" id="IPR036291">
    <property type="entry name" value="NAD(P)-bd_dom_sf"/>
</dbReference>